<name>A0A2C9DYJ7_UREP2</name>
<dbReference type="SMR" id="A0A2C9DYJ7"/>
<evidence type="ECO:0000313" key="2">
    <source>
        <dbReference type="Proteomes" id="UP000002162"/>
    </source>
</evidence>
<organism evidence="1 2">
    <name type="scientific">Ureaplasma parvum serovar 3 (strain ATCC 27815 / 27 / NCTC 11736)</name>
    <dbReference type="NCBI Taxonomy" id="505682"/>
    <lineage>
        <taxon>Bacteria</taxon>
        <taxon>Bacillati</taxon>
        <taxon>Mycoplasmatota</taxon>
        <taxon>Mycoplasmoidales</taxon>
        <taxon>Mycoplasmoidaceae</taxon>
        <taxon>Ureaplasma</taxon>
    </lineage>
</organism>
<dbReference type="RefSeq" id="WP_004025899.1">
    <property type="nucleotide sequence ID" value="NC_010503.1"/>
</dbReference>
<dbReference type="Proteomes" id="UP000002162">
    <property type="component" value="Chromosome"/>
</dbReference>
<dbReference type="GeneID" id="93848878"/>
<dbReference type="HOGENOM" id="CLU_2940519_0_0_14"/>
<proteinExistence type="predicted"/>
<dbReference type="AlphaFoldDB" id="A0A2C9DYJ7"/>
<gene>
    <name evidence="1" type="ordered locus">UPA3_0159</name>
</gene>
<dbReference type="EMBL" id="CP000942">
    <property type="protein sequence ID" value="ACA32968.1"/>
    <property type="molecule type" value="Genomic_DNA"/>
</dbReference>
<protein>
    <submittedName>
        <fullName evidence="1">Uncharacterized protein</fullName>
    </submittedName>
</protein>
<reference evidence="1 2" key="1">
    <citation type="submission" date="2008-02" db="EMBL/GenBank/DDBJ databases">
        <title>Genome sequence of Ureaplasma parvum serovar 3.</title>
        <authorList>
            <person name="Methe B.A."/>
            <person name="Glass J."/>
            <person name="Waites K."/>
            <person name="Shrivastava S."/>
        </authorList>
    </citation>
    <scope>NUCLEOTIDE SEQUENCE [LARGE SCALE GENOMIC DNA]</scope>
    <source>
        <strain evidence="2">ATCC 27815 / 27 / NCTC 11736</strain>
    </source>
</reference>
<evidence type="ECO:0000313" key="1">
    <source>
        <dbReference type="EMBL" id="ACA32968.1"/>
    </source>
</evidence>
<dbReference type="KEGG" id="upa:UPA3_0159"/>
<sequence length="60" mass="7313">MKNQNEKQIKEYVNKFKDLRNQLTKNNDVKKVCDLINDLFFEVYKNNLIDEVIKEINKHD</sequence>
<accession>A0A2C9DYJ7</accession>